<dbReference type="PATRIC" id="fig|692370.5.peg.1760"/>
<proteinExistence type="predicted"/>
<name>A0A1B2ADU5_9SPHN</name>
<dbReference type="STRING" id="692370.A6F68_01747"/>
<evidence type="ECO:0000313" key="2">
    <source>
        <dbReference type="Proteomes" id="UP000092932"/>
    </source>
</evidence>
<dbReference type="Proteomes" id="UP000092932">
    <property type="component" value="Chromosome"/>
</dbReference>
<dbReference type="OrthoDB" id="7206138at2"/>
<sequence length="98" mass="10477">MFTQLNPPIPLHVLDKGDGLAIGMIDYGPEHNLLWITAIDATGEIWCAPNPQVRMQANWSMGRGKSAAVSASRERMAAKNAGLGEVCADCADALAERV</sequence>
<accession>A0A1B2ADU5</accession>
<organism evidence="1 2">
    <name type="scientific">Tsuneonella dongtanensis</name>
    <dbReference type="NCBI Taxonomy" id="692370"/>
    <lineage>
        <taxon>Bacteria</taxon>
        <taxon>Pseudomonadati</taxon>
        <taxon>Pseudomonadota</taxon>
        <taxon>Alphaproteobacteria</taxon>
        <taxon>Sphingomonadales</taxon>
        <taxon>Erythrobacteraceae</taxon>
        <taxon>Tsuneonella</taxon>
    </lineage>
</organism>
<dbReference type="EMBL" id="CP016591">
    <property type="protein sequence ID" value="ANY20258.1"/>
    <property type="molecule type" value="Genomic_DNA"/>
</dbReference>
<evidence type="ECO:0000313" key="1">
    <source>
        <dbReference type="EMBL" id="ANY20258.1"/>
    </source>
</evidence>
<gene>
    <name evidence="1" type="ORF">A6F68_01747</name>
</gene>
<dbReference type="KEGG" id="ado:A6F68_01747"/>
<keyword evidence="2" id="KW-1185">Reference proteome</keyword>
<dbReference type="RefSeq" id="WP_067678652.1">
    <property type="nucleotide sequence ID" value="NZ_CP016591.1"/>
</dbReference>
<reference evidence="1 2" key="1">
    <citation type="submission" date="2016-07" db="EMBL/GenBank/DDBJ databases">
        <title>Complete genome sequence of Altererythrobacter dongtanensis KCTC 22672, a type strain with esterase isolated from tidal flat.</title>
        <authorList>
            <person name="Cheng H."/>
            <person name="Wu Y.-H."/>
            <person name="Zhou P."/>
            <person name="Huo Y.-Y."/>
            <person name="Wang C.-S."/>
            <person name="Xu X.-W."/>
        </authorList>
    </citation>
    <scope>NUCLEOTIDE SEQUENCE [LARGE SCALE GENOMIC DNA]</scope>
    <source>
        <strain evidence="1 2">KCTC 22672</strain>
    </source>
</reference>
<protein>
    <submittedName>
        <fullName evidence="1">Uncharacterized protein</fullName>
    </submittedName>
</protein>
<dbReference type="AlphaFoldDB" id="A0A1B2ADU5"/>